<dbReference type="GO" id="GO:0008270">
    <property type="term" value="F:zinc ion binding"/>
    <property type="evidence" value="ECO:0007669"/>
    <property type="project" value="UniProtKB-KW"/>
</dbReference>
<dbReference type="SUPFAM" id="SSF49599">
    <property type="entry name" value="TRAF domain-like"/>
    <property type="match status" value="1"/>
</dbReference>
<dbReference type="SUPFAM" id="SSF57850">
    <property type="entry name" value="RING/U-box"/>
    <property type="match status" value="1"/>
</dbReference>
<proteinExistence type="predicted"/>
<keyword evidence="2" id="KW-0862">Zinc</keyword>
<dbReference type="PANTHER" id="PTHR10315">
    <property type="entry name" value="E3 UBIQUITIN PROTEIN LIGASE SIAH"/>
    <property type="match status" value="1"/>
</dbReference>
<keyword evidence="1 3" id="KW-0863">Zinc-finger</keyword>
<accession>A0AAW2IG90</accession>
<organism evidence="5">
    <name type="scientific">Menopon gallinae</name>
    <name type="common">poultry shaft louse</name>
    <dbReference type="NCBI Taxonomy" id="328185"/>
    <lineage>
        <taxon>Eukaryota</taxon>
        <taxon>Metazoa</taxon>
        <taxon>Ecdysozoa</taxon>
        <taxon>Arthropoda</taxon>
        <taxon>Hexapoda</taxon>
        <taxon>Insecta</taxon>
        <taxon>Pterygota</taxon>
        <taxon>Neoptera</taxon>
        <taxon>Paraneoptera</taxon>
        <taxon>Psocodea</taxon>
        <taxon>Troctomorpha</taxon>
        <taxon>Phthiraptera</taxon>
        <taxon>Amblycera</taxon>
        <taxon>Menoponidae</taxon>
        <taxon>Menopon</taxon>
    </lineage>
</organism>
<evidence type="ECO:0000256" key="1">
    <source>
        <dbReference type="ARBA" id="ARBA00022771"/>
    </source>
</evidence>
<protein>
    <recommendedName>
        <fullName evidence="4">RING-type domain-containing protein</fullName>
    </recommendedName>
</protein>
<comment type="caution">
    <text evidence="5">The sequence shown here is derived from an EMBL/GenBank/DDBJ whole genome shotgun (WGS) entry which is preliminary data.</text>
</comment>
<gene>
    <name evidence="5" type="ORF">PYX00_002307</name>
</gene>
<dbReference type="InterPro" id="IPR052088">
    <property type="entry name" value="E3_ubiquitin-ligase_SINA"/>
</dbReference>
<feature type="domain" description="RING-type" evidence="4">
    <location>
        <begin position="46"/>
        <end position="82"/>
    </location>
</feature>
<dbReference type="AlphaFoldDB" id="A0AAW2IG90"/>
<dbReference type="Gene3D" id="3.30.40.10">
    <property type="entry name" value="Zinc/RING finger domain, C3HC4 (zinc finger)"/>
    <property type="match status" value="1"/>
</dbReference>
<dbReference type="GO" id="GO:0061630">
    <property type="term" value="F:ubiquitin protein ligase activity"/>
    <property type="evidence" value="ECO:0007669"/>
    <property type="project" value="TreeGrafter"/>
</dbReference>
<dbReference type="PANTHER" id="PTHR10315:SF117">
    <property type="entry name" value="RING-TYPE E3 UBIQUITIN TRANSFERASE"/>
    <property type="match status" value="1"/>
</dbReference>
<evidence type="ECO:0000313" key="5">
    <source>
        <dbReference type="EMBL" id="KAL0281270.1"/>
    </source>
</evidence>
<dbReference type="GO" id="GO:0005737">
    <property type="term" value="C:cytoplasm"/>
    <property type="evidence" value="ECO:0007669"/>
    <property type="project" value="TreeGrafter"/>
</dbReference>
<reference evidence="5" key="1">
    <citation type="journal article" date="2024" name="Gigascience">
        <title>Chromosome-level genome of the poultry shaft louse Menopon gallinae provides insight into the host-switching and adaptive evolution of parasitic lice.</title>
        <authorList>
            <person name="Xu Y."/>
            <person name="Ma L."/>
            <person name="Liu S."/>
            <person name="Liang Y."/>
            <person name="Liu Q."/>
            <person name="He Z."/>
            <person name="Tian L."/>
            <person name="Duan Y."/>
            <person name="Cai W."/>
            <person name="Li H."/>
            <person name="Song F."/>
        </authorList>
    </citation>
    <scope>NUCLEOTIDE SEQUENCE</scope>
    <source>
        <strain evidence="5">Cailab_2023a</strain>
    </source>
</reference>
<evidence type="ECO:0000259" key="4">
    <source>
        <dbReference type="PROSITE" id="PS50089"/>
    </source>
</evidence>
<evidence type="ECO:0000256" key="3">
    <source>
        <dbReference type="PROSITE-ProRule" id="PRU00175"/>
    </source>
</evidence>
<evidence type="ECO:0000256" key="2">
    <source>
        <dbReference type="ARBA" id="ARBA00022833"/>
    </source>
</evidence>
<sequence length="294" mass="33573">MLFLPEACCPIQCNTHLNPTLNCRNWSEGDMGEVNTFERLRRLLECQICFNVLSVPVAVCRDNGHAVCTACSLFLKSCPFCKSLWSTGRHTLLSDIIHTVLPECRHCHKQQDAFLLAEHEESCSQMSVQCFIFNRYGSCPSRIYRNAFWNHVTKKHSTGTVLAITEGKLFYLPVRKVFHNKNFTVLFTMDHGVGRQQTQMILRIYGDLDERLLHVSLNSIQNRKNIGFAFFVFLDGCMKGQIFGNCLPISAVPQRANIHPEKHAGGGVAFPKTSKIFTDPDWEYYDLSLKVYLK</sequence>
<dbReference type="EMBL" id="JARGDH010000001">
    <property type="protein sequence ID" value="KAL0281270.1"/>
    <property type="molecule type" value="Genomic_DNA"/>
</dbReference>
<dbReference type="InterPro" id="IPR013083">
    <property type="entry name" value="Znf_RING/FYVE/PHD"/>
</dbReference>
<keyword evidence="1 3" id="KW-0479">Metal-binding</keyword>
<dbReference type="InterPro" id="IPR001841">
    <property type="entry name" value="Znf_RING"/>
</dbReference>
<dbReference type="PROSITE" id="PS50089">
    <property type="entry name" value="ZF_RING_2"/>
    <property type="match status" value="1"/>
</dbReference>
<name>A0AAW2IG90_9NEOP</name>